<proteinExistence type="predicted"/>
<gene>
    <name evidence="2" type="ORF">QE152_g31279</name>
</gene>
<feature type="region of interest" description="Disordered" evidence="1">
    <location>
        <begin position="1"/>
        <end position="26"/>
    </location>
</feature>
<feature type="compositionally biased region" description="Basic and acidic residues" evidence="1">
    <location>
        <begin position="1"/>
        <end position="10"/>
    </location>
</feature>
<keyword evidence="3" id="KW-1185">Reference proteome</keyword>
<evidence type="ECO:0000256" key="1">
    <source>
        <dbReference type="SAM" id="MobiDB-lite"/>
    </source>
</evidence>
<dbReference type="EMBL" id="JASPKY010000438">
    <property type="protein sequence ID" value="KAK9700403.1"/>
    <property type="molecule type" value="Genomic_DNA"/>
</dbReference>
<evidence type="ECO:0000313" key="3">
    <source>
        <dbReference type="Proteomes" id="UP001458880"/>
    </source>
</evidence>
<comment type="caution">
    <text evidence="2">The sequence shown here is derived from an EMBL/GenBank/DDBJ whole genome shotgun (WGS) entry which is preliminary data.</text>
</comment>
<accession>A0AAW1JAF5</accession>
<sequence length="164" mass="20246">MKQEIPDERNKRRRRNGRTKQTSLGREENREAYRIELRKNCQDLQIWSNIEESWAVLREEAYRIELRKNCQDLQIWSNIEESWAVLRDKILESAPPFEMRNKRQRKEWFDKDCERELEYKRKLRLEITAGKEEKIHKDCERELEYKRKLRLEITAGKEEKIHGE</sequence>
<organism evidence="2 3">
    <name type="scientific">Popillia japonica</name>
    <name type="common">Japanese beetle</name>
    <dbReference type="NCBI Taxonomy" id="7064"/>
    <lineage>
        <taxon>Eukaryota</taxon>
        <taxon>Metazoa</taxon>
        <taxon>Ecdysozoa</taxon>
        <taxon>Arthropoda</taxon>
        <taxon>Hexapoda</taxon>
        <taxon>Insecta</taxon>
        <taxon>Pterygota</taxon>
        <taxon>Neoptera</taxon>
        <taxon>Endopterygota</taxon>
        <taxon>Coleoptera</taxon>
        <taxon>Polyphaga</taxon>
        <taxon>Scarabaeiformia</taxon>
        <taxon>Scarabaeidae</taxon>
        <taxon>Rutelinae</taxon>
        <taxon>Popillia</taxon>
    </lineage>
</organism>
<protein>
    <submittedName>
        <fullName evidence="2">Uncharacterized protein</fullName>
    </submittedName>
</protein>
<name>A0AAW1JAF5_POPJA</name>
<evidence type="ECO:0000313" key="2">
    <source>
        <dbReference type="EMBL" id="KAK9700403.1"/>
    </source>
</evidence>
<reference evidence="2 3" key="1">
    <citation type="journal article" date="2024" name="BMC Genomics">
        <title>De novo assembly and annotation of Popillia japonica's genome with initial clues to its potential as an invasive pest.</title>
        <authorList>
            <person name="Cucini C."/>
            <person name="Boschi S."/>
            <person name="Funari R."/>
            <person name="Cardaioli E."/>
            <person name="Iannotti N."/>
            <person name="Marturano G."/>
            <person name="Paoli F."/>
            <person name="Bruttini M."/>
            <person name="Carapelli A."/>
            <person name="Frati F."/>
            <person name="Nardi F."/>
        </authorList>
    </citation>
    <scope>NUCLEOTIDE SEQUENCE [LARGE SCALE GENOMIC DNA]</scope>
    <source>
        <strain evidence="2">DMR45628</strain>
    </source>
</reference>
<dbReference type="AlphaFoldDB" id="A0AAW1JAF5"/>
<dbReference type="Proteomes" id="UP001458880">
    <property type="component" value="Unassembled WGS sequence"/>
</dbReference>